<organism evidence="4 5">
    <name type="scientific">Stegodyphus mimosarum</name>
    <name type="common">African social velvet spider</name>
    <dbReference type="NCBI Taxonomy" id="407821"/>
    <lineage>
        <taxon>Eukaryota</taxon>
        <taxon>Metazoa</taxon>
        <taxon>Ecdysozoa</taxon>
        <taxon>Arthropoda</taxon>
        <taxon>Chelicerata</taxon>
        <taxon>Arachnida</taxon>
        <taxon>Araneae</taxon>
        <taxon>Araneomorphae</taxon>
        <taxon>Entelegynae</taxon>
        <taxon>Eresoidea</taxon>
        <taxon>Eresidae</taxon>
        <taxon>Stegodyphus</taxon>
    </lineage>
</organism>
<dbReference type="OrthoDB" id="10264149at2759"/>
<accession>A0A087V1T4</accession>
<feature type="non-terminal residue" evidence="4">
    <location>
        <position position="244"/>
    </location>
</feature>
<sequence length="244" mass="27469">MRSAIACWQWLLAARPDMELQFLQEMSAAWQMTIDREVGLFSEDPVQVDPLAAYEGCELAPNGPFIAPHSLWVKFLSERLEVAKYCNMNEVEIFANILHRSLPVAVGSSHHNRRHIASMGTRFRLLACGLSLLQGDVLPRAVCKNVLRERIYTAALDHFCGPSMCPTQKGSELRDDITTLIKFWNSLHSDKKYLRATMMGDFTESSGSQNLSLSLSSEWRSSTELSQTRAPQTGWMNTMPLSSN</sequence>
<keyword evidence="4" id="KW-0808">Transferase</keyword>
<evidence type="ECO:0000259" key="3">
    <source>
        <dbReference type="Pfam" id="PF19274"/>
    </source>
</evidence>
<dbReference type="InterPro" id="IPR045495">
    <property type="entry name" value="PI4K_N"/>
</dbReference>
<protein>
    <submittedName>
        <fullName evidence="4">Phosphatidylinositol 4-kinase alpha</fullName>
    </submittedName>
</protein>
<dbReference type="Pfam" id="PF19274">
    <property type="entry name" value="PI4K_N"/>
    <property type="match status" value="1"/>
</dbReference>
<name>A0A087V1T4_STEMI</name>
<keyword evidence="5" id="KW-1185">Reference proteome</keyword>
<evidence type="ECO:0000313" key="5">
    <source>
        <dbReference type="Proteomes" id="UP000054359"/>
    </source>
</evidence>
<reference evidence="4 5" key="1">
    <citation type="submission" date="2013-11" db="EMBL/GenBank/DDBJ databases">
        <title>Genome sequencing of Stegodyphus mimosarum.</title>
        <authorList>
            <person name="Bechsgaard J."/>
        </authorList>
    </citation>
    <scope>NUCLEOTIDE SEQUENCE [LARGE SCALE GENOMIC DNA]</scope>
</reference>
<gene>
    <name evidence="4" type="ORF">X975_23329</name>
</gene>
<dbReference type="AlphaFoldDB" id="A0A087V1T4"/>
<proteinExistence type="inferred from homology"/>
<dbReference type="GO" id="GO:0016301">
    <property type="term" value="F:kinase activity"/>
    <property type="evidence" value="ECO:0007669"/>
    <property type="project" value="UniProtKB-KW"/>
</dbReference>
<dbReference type="STRING" id="407821.A0A087V1T4"/>
<evidence type="ECO:0000256" key="1">
    <source>
        <dbReference type="ARBA" id="ARBA00006209"/>
    </source>
</evidence>
<keyword evidence="4" id="KW-0418">Kinase</keyword>
<feature type="compositionally biased region" description="Polar residues" evidence="2">
    <location>
        <begin position="227"/>
        <end position="244"/>
    </location>
</feature>
<feature type="region of interest" description="Disordered" evidence="2">
    <location>
        <begin position="222"/>
        <end position="244"/>
    </location>
</feature>
<evidence type="ECO:0000256" key="2">
    <source>
        <dbReference type="SAM" id="MobiDB-lite"/>
    </source>
</evidence>
<feature type="domain" description="PI4-kinase N-terminal" evidence="3">
    <location>
        <begin position="1"/>
        <end position="242"/>
    </location>
</feature>
<evidence type="ECO:0000313" key="4">
    <source>
        <dbReference type="EMBL" id="KFM83573.1"/>
    </source>
</evidence>
<dbReference type="Proteomes" id="UP000054359">
    <property type="component" value="Unassembled WGS sequence"/>
</dbReference>
<comment type="similarity">
    <text evidence="1">Belongs to the PI3/PI4-kinase family. Type III PI4K subfamily.</text>
</comment>
<dbReference type="EMBL" id="KL868694">
    <property type="protein sequence ID" value="KFM83573.1"/>
    <property type="molecule type" value="Genomic_DNA"/>
</dbReference>